<keyword evidence="6" id="KW-0289">Folate biosynthesis</keyword>
<dbReference type="InterPro" id="IPR019999">
    <property type="entry name" value="Anth_synth_I-like"/>
</dbReference>
<dbReference type="SUPFAM" id="SSF52317">
    <property type="entry name" value="Class I glutamine amidotransferase-like"/>
    <property type="match status" value="1"/>
</dbReference>
<keyword evidence="15" id="KW-1185">Reference proteome</keyword>
<evidence type="ECO:0000259" key="12">
    <source>
        <dbReference type="Pfam" id="PF00425"/>
    </source>
</evidence>
<gene>
    <name evidence="14" type="ORF">PMIN01_02534</name>
</gene>
<dbReference type="Gene3D" id="3.40.50.880">
    <property type="match status" value="1"/>
</dbReference>
<dbReference type="GO" id="GO:0000162">
    <property type="term" value="P:L-tryptophan biosynthetic process"/>
    <property type="evidence" value="ECO:0007669"/>
    <property type="project" value="TreeGrafter"/>
</dbReference>
<evidence type="ECO:0000256" key="7">
    <source>
        <dbReference type="ARBA" id="ARBA00022962"/>
    </source>
</evidence>
<dbReference type="GO" id="GO:0046820">
    <property type="term" value="F:4-amino-4-deoxychorismate synthase activity"/>
    <property type="evidence" value="ECO:0007669"/>
    <property type="project" value="UniProtKB-EC"/>
</dbReference>
<dbReference type="InterPro" id="IPR017926">
    <property type="entry name" value="GATASE"/>
</dbReference>
<dbReference type="PRINTS" id="PR00096">
    <property type="entry name" value="GATASE"/>
</dbReference>
<evidence type="ECO:0000256" key="5">
    <source>
        <dbReference type="ARBA" id="ARBA00022679"/>
    </source>
</evidence>
<dbReference type="InterPro" id="IPR029062">
    <property type="entry name" value="Class_I_gatase-like"/>
</dbReference>
<evidence type="ECO:0000259" key="11">
    <source>
        <dbReference type="Pfam" id="PF00117"/>
    </source>
</evidence>
<evidence type="ECO:0000256" key="6">
    <source>
        <dbReference type="ARBA" id="ARBA00022909"/>
    </source>
</evidence>
<evidence type="ECO:0000256" key="10">
    <source>
        <dbReference type="SAM" id="MobiDB-lite"/>
    </source>
</evidence>
<name>A0A9P6KVI2_9PLEO</name>
<dbReference type="EMBL" id="WJXW01000002">
    <property type="protein sequence ID" value="KAF9739899.1"/>
    <property type="molecule type" value="Genomic_DNA"/>
</dbReference>
<dbReference type="CDD" id="cd01743">
    <property type="entry name" value="GATase1_Anthranilate_Synthase"/>
    <property type="match status" value="1"/>
</dbReference>
<comment type="similarity">
    <text evidence="3">In the C-terminal section; belongs to the anthranilate synthase component I family.</text>
</comment>
<evidence type="ECO:0000259" key="13">
    <source>
        <dbReference type="Pfam" id="PF04715"/>
    </source>
</evidence>
<evidence type="ECO:0000256" key="8">
    <source>
        <dbReference type="ARBA" id="ARBA00031329"/>
    </source>
</evidence>
<keyword evidence="5" id="KW-0808">Transferase</keyword>
<dbReference type="EC" id="2.6.1.85" evidence="4"/>
<evidence type="ECO:0000256" key="3">
    <source>
        <dbReference type="ARBA" id="ARBA00005970"/>
    </source>
</evidence>
<organism evidence="14 15">
    <name type="scientific">Paraphaeosphaeria minitans</name>
    <dbReference type="NCBI Taxonomy" id="565426"/>
    <lineage>
        <taxon>Eukaryota</taxon>
        <taxon>Fungi</taxon>
        <taxon>Dikarya</taxon>
        <taxon>Ascomycota</taxon>
        <taxon>Pezizomycotina</taxon>
        <taxon>Dothideomycetes</taxon>
        <taxon>Pleosporomycetidae</taxon>
        <taxon>Pleosporales</taxon>
        <taxon>Massarineae</taxon>
        <taxon>Didymosphaeriaceae</taxon>
        <taxon>Paraphaeosphaeria</taxon>
    </lineage>
</organism>
<dbReference type="PANTHER" id="PTHR11236">
    <property type="entry name" value="AMINOBENZOATE/ANTHRANILATE SYNTHASE"/>
    <property type="match status" value="1"/>
</dbReference>
<evidence type="ECO:0000256" key="2">
    <source>
        <dbReference type="ARBA" id="ARBA00005009"/>
    </source>
</evidence>
<comment type="caution">
    <text evidence="14">The sequence shown here is derived from an EMBL/GenBank/DDBJ whole genome shotgun (WGS) entry which is preliminary data.</text>
</comment>
<dbReference type="SUPFAM" id="SSF56322">
    <property type="entry name" value="ADC synthase"/>
    <property type="match status" value="1"/>
</dbReference>
<dbReference type="PROSITE" id="PS51273">
    <property type="entry name" value="GATASE_TYPE_1"/>
    <property type="match status" value="1"/>
</dbReference>
<feature type="domain" description="Chorismate-utilising enzyme C-terminal" evidence="12">
    <location>
        <begin position="533"/>
        <end position="769"/>
    </location>
</feature>
<evidence type="ECO:0000256" key="1">
    <source>
        <dbReference type="ARBA" id="ARBA00001000"/>
    </source>
</evidence>
<dbReference type="AlphaFoldDB" id="A0A9P6KVI2"/>
<comment type="catalytic activity">
    <reaction evidence="1">
        <text>chorismate + L-glutamine = 4-amino-4-deoxychorismate + L-glutamate</text>
        <dbReference type="Rhea" id="RHEA:11672"/>
        <dbReference type="ChEBI" id="CHEBI:29748"/>
        <dbReference type="ChEBI" id="CHEBI:29985"/>
        <dbReference type="ChEBI" id="CHEBI:58359"/>
        <dbReference type="ChEBI" id="CHEBI:58406"/>
        <dbReference type="EC" id="2.6.1.85"/>
    </reaction>
</comment>
<dbReference type="Pfam" id="PF04715">
    <property type="entry name" value="Anth_synt_I_N"/>
    <property type="match status" value="1"/>
</dbReference>
<dbReference type="InterPro" id="IPR015890">
    <property type="entry name" value="Chorismate_C"/>
</dbReference>
<feature type="domain" description="Anthranilate synthase component I N-terminal" evidence="13">
    <location>
        <begin position="310"/>
        <end position="469"/>
    </location>
</feature>
<dbReference type="PANTHER" id="PTHR11236:SF18">
    <property type="entry name" value="AMINODEOXYCHORISMATE SYNTHASE"/>
    <property type="match status" value="1"/>
</dbReference>
<dbReference type="InterPro" id="IPR006805">
    <property type="entry name" value="Anth_synth_I_N"/>
</dbReference>
<evidence type="ECO:0000256" key="9">
    <source>
        <dbReference type="ARBA" id="ARBA00031904"/>
    </source>
</evidence>
<feature type="compositionally biased region" description="Polar residues" evidence="10">
    <location>
        <begin position="785"/>
        <end position="809"/>
    </location>
</feature>
<evidence type="ECO:0000313" key="15">
    <source>
        <dbReference type="Proteomes" id="UP000756921"/>
    </source>
</evidence>
<dbReference type="NCBIfam" id="TIGR01823">
    <property type="entry name" value="PabB-fungal"/>
    <property type="match status" value="1"/>
</dbReference>
<evidence type="ECO:0000256" key="4">
    <source>
        <dbReference type="ARBA" id="ARBA00013139"/>
    </source>
</evidence>
<dbReference type="InterPro" id="IPR010117">
    <property type="entry name" value="PabB_fungal"/>
</dbReference>
<reference evidence="14" key="1">
    <citation type="journal article" date="2020" name="Mol. Plant Microbe Interact.">
        <title>Genome Sequence of the Biocontrol Agent Coniothyrium minitans strain Conio (IMI 134523).</title>
        <authorList>
            <person name="Patel D."/>
            <person name="Shittu T.A."/>
            <person name="Baroncelli R."/>
            <person name="Muthumeenakshi S."/>
            <person name="Osborne T.H."/>
            <person name="Janganan T.K."/>
            <person name="Sreenivasaprasad S."/>
        </authorList>
    </citation>
    <scope>NUCLEOTIDE SEQUENCE</scope>
    <source>
        <strain evidence="14">Conio</strain>
    </source>
</reference>
<dbReference type="Proteomes" id="UP000756921">
    <property type="component" value="Unassembled WGS sequence"/>
</dbReference>
<proteinExistence type="inferred from homology"/>
<dbReference type="Gene3D" id="3.60.120.10">
    <property type="entry name" value="Anthranilate synthase"/>
    <property type="match status" value="1"/>
</dbReference>
<comment type="pathway">
    <text evidence="2">Cofactor biosynthesis; tetrahydrofolate biosynthesis; 4-aminobenzoate from chorismate: step 1/2.</text>
</comment>
<dbReference type="GO" id="GO:0005737">
    <property type="term" value="C:cytoplasm"/>
    <property type="evidence" value="ECO:0007669"/>
    <property type="project" value="TreeGrafter"/>
</dbReference>
<feature type="region of interest" description="Disordered" evidence="10">
    <location>
        <begin position="769"/>
        <end position="809"/>
    </location>
</feature>
<dbReference type="Pfam" id="PF00425">
    <property type="entry name" value="Chorismate_bind"/>
    <property type="match status" value="1"/>
</dbReference>
<dbReference type="InterPro" id="IPR006221">
    <property type="entry name" value="TrpG/PapA_dom"/>
</dbReference>
<feature type="domain" description="Glutamine amidotransferase" evidence="11">
    <location>
        <begin position="23"/>
        <end position="228"/>
    </location>
</feature>
<accession>A0A9P6KVI2</accession>
<dbReference type="PRINTS" id="PR00099">
    <property type="entry name" value="CPSGATASE"/>
</dbReference>
<dbReference type="OrthoDB" id="64220at2759"/>
<sequence>MPGAARPLGIANPAAKKRRHILYVDAYDSFSNSIVGLLEQSLGATVTTVRIDDTTAYENFTTILKAFDAVVVGPGPGHPANPNDVGLINQLWSLGSDDLLPVFGICLGFQSLCLAHGASIQRLRQARHGIISTISHNRTDIFRNITNLRATQYHSLCAVLGDHSSNSAQLQWQTNDQCPEIQPLAWDIEDETNGSILMAARHTGKPFWGVQFHPESICTSEEGIELLQRWWVQAEEWLAFRSRVVAHNRTTALNYISSAAITVTARDKIKHTMQDQNRSATLSLAETIQLSTGSHTPTLQWAAHFASCLSPIVLAEALGLDRDDIILLDSQNHSMGRFSMLGVVVPGETVKITYRSWDRTLRYGNGSGNEQVVQLRSIDQTWPIFQEVLDLHDPKKQRQYRGFNSTDEDFPYESPFWGGLMGYISYEAGLETIGVEPHESVAESSIPDINFAFIPRSVVIDHATGKTYIQSLLPNDSAWIAHVGQTLKNLTRERELVSESRTARGGIEVSRELREGLEMEKRLSLSQIRTPEEQNYRNKVLRCQDSLAAGDSYELCLTDETLIEVPSIDARGLNAWALYKKLRHTNPAPYGAYLQLSNATVVGTSPERFLKWDREGNCQFRPIKGTVKKSAMMTREAAHEILNSSKEQAENLMIVDLIRHDLSGVIGAERCSVTKLMSVEEYEHVYQLVSVIEGQLPKSNRDEGPTGLDVLKASLPPGSMTGAPKKRSCEILRDIEQRPRGIYSGVLGYLDVGGAGDFSVVIRTALRDASTPEGSTRMARDVDTSGDSTPHSNFEYTPSNTSPRYPSPSASVREVDFVSHESTETWRIGAGGAVTIQSTDEGEFLEMETKVMTALTVFQSK</sequence>
<dbReference type="PRINTS" id="PR00097">
    <property type="entry name" value="ANTSNTHASEII"/>
</dbReference>
<evidence type="ECO:0000313" key="14">
    <source>
        <dbReference type="EMBL" id="KAF9739899.1"/>
    </source>
</evidence>
<keyword evidence="7" id="KW-0315">Glutamine amidotransferase</keyword>
<dbReference type="InterPro" id="IPR005801">
    <property type="entry name" value="ADC_synthase"/>
</dbReference>
<dbReference type="GO" id="GO:0008153">
    <property type="term" value="P:4-aminobenzoate biosynthetic process"/>
    <property type="evidence" value="ECO:0007669"/>
    <property type="project" value="TreeGrafter"/>
</dbReference>
<dbReference type="GO" id="GO:0046656">
    <property type="term" value="P:folic acid biosynthetic process"/>
    <property type="evidence" value="ECO:0007669"/>
    <property type="project" value="UniProtKB-KW"/>
</dbReference>
<dbReference type="Pfam" id="PF00117">
    <property type="entry name" value="GATase"/>
    <property type="match status" value="1"/>
</dbReference>
<protein>
    <recommendedName>
        <fullName evidence="4">aminodeoxychorismate synthase</fullName>
        <ecNumber evidence="4">2.6.1.85</ecNumber>
    </recommendedName>
    <alternativeName>
        <fullName evidence="8">Para-aminobenzoate synthase</fullName>
    </alternativeName>
    <alternativeName>
        <fullName evidence="9">p-aminobenzoic acid synthase</fullName>
    </alternativeName>
</protein>